<sequence length="256" mass="28998">MTKQRAMMFEPYVCGTQVRVHFMRGLNSSVKRCWKNIFERKKSRAESFGVLVTCFRSLTSQPAIPNPNSNNYLRRLNMFCTYRRNGLLCLTALSTEGQFGTTSTLVVLFPNFHPKLMGEGNCVFCSIAARNAPAHRVYEDDMTLAFLDTNPLADFHTLLIPKRHVTSFEDCDDAAAAAMGVSLKRLSCIMRELRGDFNILLSNGKKAGQEVWHSHFHLIPREGRQDGLGYRWKAGQLPAQVEITDFCDKAMALYKS</sequence>
<dbReference type="GO" id="GO:0016301">
    <property type="term" value="F:kinase activity"/>
    <property type="evidence" value="ECO:0007669"/>
    <property type="project" value="UniProtKB-KW"/>
</dbReference>
<feature type="domain" description="HIT" evidence="4">
    <location>
        <begin position="123"/>
        <end position="230"/>
    </location>
</feature>
<dbReference type="PRINTS" id="PR00332">
    <property type="entry name" value="HISTRIAD"/>
</dbReference>
<evidence type="ECO:0000256" key="2">
    <source>
        <dbReference type="PIRSR" id="PIRSR601310-3"/>
    </source>
</evidence>
<protein>
    <submittedName>
        <fullName evidence="5">Protein kinase c1 inhibitor</fullName>
    </submittedName>
</protein>
<dbReference type="PROSITE" id="PS51084">
    <property type="entry name" value="HIT_2"/>
    <property type="match status" value="1"/>
</dbReference>
<dbReference type="InterPro" id="IPR001310">
    <property type="entry name" value="Histidine_triad_HIT"/>
</dbReference>
<feature type="short sequence motif" description="Histidine triad motif" evidence="2 3">
    <location>
        <begin position="213"/>
        <end position="217"/>
    </location>
</feature>
<reference evidence="5 6" key="1">
    <citation type="journal article" date="2014" name="Mol. Plant">
        <title>Chromosome Scale Genome Assembly and Transcriptome Profiling of Nannochloropsis gaditana in Nitrogen Depletion.</title>
        <authorList>
            <person name="Corteggiani Carpinelli E."/>
            <person name="Telatin A."/>
            <person name="Vitulo N."/>
            <person name="Forcato C."/>
            <person name="D'Angelo M."/>
            <person name="Schiavon R."/>
            <person name="Vezzi A."/>
            <person name="Giacometti G.M."/>
            <person name="Morosinotto T."/>
            <person name="Valle G."/>
        </authorList>
    </citation>
    <scope>NUCLEOTIDE SEQUENCE [LARGE SCALE GENOMIC DNA]</scope>
    <source>
        <strain evidence="5 6">B-31</strain>
    </source>
</reference>
<dbReference type="PANTHER" id="PTHR47670:SF1">
    <property type="entry name" value="ADENYLYLSULFATASE HINT3"/>
    <property type="match status" value="1"/>
</dbReference>
<accession>W7TNV3</accession>
<evidence type="ECO:0000313" key="6">
    <source>
        <dbReference type="Proteomes" id="UP000019335"/>
    </source>
</evidence>
<evidence type="ECO:0000256" key="1">
    <source>
        <dbReference type="PIRSR" id="PIRSR601310-1"/>
    </source>
</evidence>
<keyword evidence="5" id="KW-0808">Transferase</keyword>
<dbReference type="AlphaFoldDB" id="W7TNV3"/>
<keyword evidence="5" id="KW-0418">Kinase</keyword>
<proteinExistence type="predicted"/>
<dbReference type="InterPro" id="IPR036265">
    <property type="entry name" value="HIT-like_sf"/>
</dbReference>
<evidence type="ECO:0000256" key="3">
    <source>
        <dbReference type="PROSITE-ProRule" id="PRU00464"/>
    </source>
</evidence>
<keyword evidence="6" id="KW-1185">Reference proteome</keyword>
<dbReference type="GO" id="GO:0006790">
    <property type="term" value="P:sulfur compound metabolic process"/>
    <property type="evidence" value="ECO:0007669"/>
    <property type="project" value="TreeGrafter"/>
</dbReference>
<dbReference type="SUPFAM" id="SSF54197">
    <property type="entry name" value="HIT-like"/>
    <property type="match status" value="1"/>
</dbReference>
<dbReference type="GO" id="GO:0009150">
    <property type="term" value="P:purine ribonucleotide metabolic process"/>
    <property type="evidence" value="ECO:0007669"/>
    <property type="project" value="TreeGrafter"/>
</dbReference>
<dbReference type="Pfam" id="PF01230">
    <property type="entry name" value="HIT"/>
    <property type="match status" value="1"/>
</dbReference>
<dbReference type="InterPro" id="IPR011146">
    <property type="entry name" value="HIT-like"/>
</dbReference>
<dbReference type="PANTHER" id="PTHR47670">
    <property type="entry name" value="ADENYLYLSULFATASE HINT3"/>
    <property type="match status" value="1"/>
</dbReference>
<evidence type="ECO:0000259" key="4">
    <source>
        <dbReference type="PROSITE" id="PS51084"/>
    </source>
</evidence>
<evidence type="ECO:0000313" key="5">
    <source>
        <dbReference type="EMBL" id="EWM28795.1"/>
    </source>
</evidence>
<dbReference type="Proteomes" id="UP000019335">
    <property type="component" value="Chromosome 4"/>
</dbReference>
<comment type="caution">
    <text evidence="5">The sequence shown here is derived from an EMBL/GenBank/DDBJ whole genome shotgun (WGS) entry which is preliminary data.</text>
</comment>
<name>W7TNV3_9STRA</name>
<dbReference type="GO" id="GO:0047627">
    <property type="term" value="F:adenylylsulfatase activity"/>
    <property type="evidence" value="ECO:0007669"/>
    <property type="project" value="TreeGrafter"/>
</dbReference>
<dbReference type="OrthoDB" id="672793at2759"/>
<organism evidence="5 6">
    <name type="scientific">Nannochloropsis gaditana</name>
    <dbReference type="NCBI Taxonomy" id="72520"/>
    <lineage>
        <taxon>Eukaryota</taxon>
        <taxon>Sar</taxon>
        <taxon>Stramenopiles</taxon>
        <taxon>Ochrophyta</taxon>
        <taxon>Eustigmatophyceae</taxon>
        <taxon>Eustigmatales</taxon>
        <taxon>Monodopsidaceae</taxon>
        <taxon>Nannochloropsis</taxon>
    </lineage>
</organism>
<feature type="active site" description="Tele-AMP-histidine intermediate" evidence="1">
    <location>
        <position position="215"/>
    </location>
</feature>
<dbReference type="EMBL" id="AZIL01000274">
    <property type="protein sequence ID" value="EWM28795.1"/>
    <property type="molecule type" value="Genomic_DNA"/>
</dbReference>
<gene>
    <name evidence="5" type="ORF">Naga_100002g43</name>
</gene>
<dbReference type="Gene3D" id="3.30.428.10">
    <property type="entry name" value="HIT-like"/>
    <property type="match status" value="1"/>
</dbReference>